<dbReference type="CDD" id="cd05356">
    <property type="entry name" value="17beta-HSD1_like_SDR_c"/>
    <property type="match status" value="1"/>
</dbReference>
<reference evidence="5" key="2">
    <citation type="submission" date="2014-05" db="EMBL/GenBank/DDBJ databases">
        <title>The genome and life-stage specific transcriptomes of Globodera pallida elucidate key aspects of plant parasitism by a cyst nematode.</title>
        <authorList>
            <person name="Cotton J.A."/>
            <person name="Lilley C.J."/>
            <person name="Jones L.M."/>
            <person name="Kikuchi T."/>
            <person name="Reid A.J."/>
            <person name="Thorpe P."/>
            <person name="Tsai I.J."/>
            <person name="Beasley H."/>
            <person name="Blok V."/>
            <person name="Cock P.J.A."/>
            <person name="Van den Akker S.E."/>
            <person name="Holroyd N."/>
            <person name="Hunt M."/>
            <person name="Mantelin S."/>
            <person name="Naghra H."/>
            <person name="Pain A."/>
            <person name="Palomares-Rius J.E."/>
            <person name="Zarowiecki M."/>
            <person name="Berriman M."/>
            <person name="Jones J.T."/>
            <person name="Urwin P.E."/>
        </authorList>
    </citation>
    <scope>NUCLEOTIDE SEQUENCE [LARGE SCALE GENOMIC DNA]</scope>
    <source>
        <strain evidence="5">Lindley</strain>
    </source>
</reference>
<dbReference type="PANTHER" id="PTHR43899:SF13">
    <property type="entry name" value="RH59310P"/>
    <property type="match status" value="1"/>
</dbReference>
<dbReference type="SUPFAM" id="SSF51735">
    <property type="entry name" value="NAD(P)-binding Rossmann-fold domains"/>
    <property type="match status" value="1"/>
</dbReference>
<dbReference type="Pfam" id="PF00106">
    <property type="entry name" value="adh_short"/>
    <property type="match status" value="1"/>
</dbReference>
<keyword evidence="5" id="KW-1185">Reference proteome</keyword>
<accession>A0A183C0S9</accession>
<dbReference type="PIRSF" id="PIRSF000126">
    <property type="entry name" value="11-beta-HSD1"/>
    <property type="match status" value="1"/>
</dbReference>
<evidence type="ECO:0000256" key="3">
    <source>
        <dbReference type="ARBA" id="ARBA00023002"/>
    </source>
</evidence>
<protein>
    <submittedName>
        <fullName evidence="6">Estradiol 17-beta-dehydrogenase 12</fullName>
    </submittedName>
</protein>
<name>A0A183C0S9_GLOPA</name>
<dbReference type="InterPro" id="IPR051019">
    <property type="entry name" value="VLCFA-Steroid_DH"/>
</dbReference>
<evidence type="ECO:0000313" key="6">
    <source>
        <dbReference type="WBParaSite" id="GPLIN_000647200"/>
    </source>
</evidence>
<dbReference type="Proteomes" id="UP000050741">
    <property type="component" value="Unassembled WGS sequence"/>
</dbReference>
<organism evidence="5 6">
    <name type="scientific">Globodera pallida</name>
    <name type="common">Potato cyst nematode worm</name>
    <name type="synonym">Heterodera pallida</name>
    <dbReference type="NCBI Taxonomy" id="36090"/>
    <lineage>
        <taxon>Eukaryota</taxon>
        <taxon>Metazoa</taxon>
        <taxon>Ecdysozoa</taxon>
        <taxon>Nematoda</taxon>
        <taxon>Chromadorea</taxon>
        <taxon>Rhabditida</taxon>
        <taxon>Tylenchina</taxon>
        <taxon>Tylenchomorpha</taxon>
        <taxon>Tylenchoidea</taxon>
        <taxon>Heteroderidae</taxon>
        <taxon>Heteroderinae</taxon>
        <taxon>Globodera</taxon>
    </lineage>
</organism>
<evidence type="ECO:0000256" key="1">
    <source>
        <dbReference type="ARBA" id="ARBA00004240"/>
    </source>
</evidence>
<evidence type="ECO:0000313" key="5">
    <source>
        <dbReference type="Proteomes" id="UP000050741"/>
    </source>
</evidence>
<dbReference type="InterPro" id="IPR036291">
    <property type="entry name" value="NAD(P)-bd_dom_sf"/>
</dbReference>
<dbReference type="GO" id="GO:0005783">
    <property type="term" value="C:endoplasmic reticulum"/>
    <property type="evidence" value="ECO:0007669"/>
    <property type="project" value="UniProtKB-SubCell"/>
</dbReference>
<proteinExistence type="inferred from homology"/>
<keyword evidence="3" id="KW-0560">Oxidoreductase</keyword>
<dbReference type="PRINTS" id="PR00080">
    <property type="entry name" value="SDRFAMILY"/>
</dbReference>
<dbReference type="PANTHER" id="PTHR43899">
    <property type="entry name" value="RH59310P"/>
    <property type="match status" value="1"/>
</dbReference>
<dbReference type="Gene3D" id="3.40.50.720">
    <property type="entry name" value="NAD(P)-binding Rossmann-like Domain"/>
    <property type="match status" value="1"/>
</dbReference>
<dbReference type="AlphaFoldDB" id="A0A183C0S9"/>
<reference evidence="5" key="1">
    <citation type="submission" date="2013-12" db="EMBL/GenBank/DDBJ databases">
        <authorList>
            <person name="Aslett M."/>
        </authorList>
    </citation>
    <scope>NUCLEOTIDE SEQUENCE [LARGE SCALE GENOMIC DNA]</scope>
    <source>
        <strain evidence="5">Lindley</strain>
    </source>
</reference>
<dbReference type="InterPro" id="IPR002347">
    <property type="entry name" value="SDR_fam"/>
</dbReference>
<dbReference type="PROSITE" id="PS00061">
    <property type="entry name" value="ADH_SHORT"/>
    <property type="match status" value="1"/>
</dbReference>
<dbReference type="PRINTS" id="PR00081">
    <property type="entry name" value="GDHRDH"/>
</dbReference>
<dbReference type="InterPro" id="IPR020904">
    <property type="entry name" value="Sc_DH/Rdtase_CS"/>
</dbReference>
<dbReference type="GO" id="GO:0016491">
    <property type="term" value="F:oxidoreductase activity"/>
    <property type="evidence" value="ECO:0007669"/>
    <property type="project" value="UniProtKB-KW"/>
</dbReference>
<comment type="similarity">
    <text evidence="2 4">Belongs to the short-chain dehydrogenases/reductases (SDR) family.</text>
</comment>
<evidence type="ECO:0000256" key="4">
    <source>
        <dbReference type="RuleBase" id="RU000363"/>
    </source>
</evidence>
<reference evidence="6" key="3">
    <citation type="submission" date="2016-06" db="UniProtKB">
        <authorList>
            <consortium name="WormBaseParasite"/>
        </authorList>
    </citation>
    <scope>IDENTIFICATION</scope>
</reference>
<dbReference type="WBParaSite" id="GPLIN_000647200">
    <property type="protein sequence ID" value="GPLIN_000647200"/>
    <property type="gene ID" value="GPLIN_000647200"/>
</dbReference>
<comment type="subcellular location">
    <subcellularLocation>
        <location evidence="1">Endoplasmic reticulum</location>
    </subcellularLocation>
</comment>
<evidence type="ECO:0000256" key="2">
    <source>
        <dbReference type="ARBA" id="ARBA00006484"/>
    </source>
</evidence>
<sequence length="340" mass="37114">MPFLCLLLTTAGWVGLGLLFVKVLQSLFNIFYPYLVGRPRNLRELAGENAGWAVVTGATDGIGKAYARELAQRGFDLVLISRSADKLETVATELKQYSRESSGHREVQVRTVQFDFTNAKLADYEQHIFAQLNDINVGILVNNVGMVNGYPERLDKSPGGIQETVDVAVVNVLPVTILSAFVLRQMANRGRGIIVNVASAAALCNWYYYGVYSAAKRYIVQLSAILRAEYAHLGGAASNNGTGGAGGAIVIQSLCPLLVATKMAKRTKGRASFLVPSPGAYARHAIRTVGIVSHTTGHPMHQIQAELLFQYLPSPIFNWLMRREAHRARALALVEDAKNE</sequence>